<evidence type="ECO:0000313" key="4">
    <source>
        <dbReference type="Proteomes" id="UP000002220"/>
    </source>
</evidence>
<gene>
    <name evidence="3" type="ordered locus">Plim_1572</name>
</gene>
<evidence type="ECO:0000313" key="3">
    <source>
        <dbReference type="EMBL" id="ADG67405.1"/>
    </source>
</evidence>
<keyword evidence="4" id="KW-1185">Reference proteome</keyword>
<sequence length="131" mass="14796">MIVGMGTSLCETIRIGRLIERHGERFLNRIYTPAEIIACRERTEYLQQFTMYWAIKDATVRAIGPYAGPGLSWREVLVQEDGNYRFEIVLRGELALVADRMKIGKIMVSAAHCRTMATANVIALHESLPAL</sequence>
<dbReference type="AlphaFoldDB" id="D5SWQ5"/>
<feature type="domain" description="4'-phosphopantetheinyl transferase" evidence="2">
    <location>
        <begin position="12"/>
        <end position="93"/>
    </location>
</feature>
<dbReference type="KEGG" id="plm:Plim_1572"/>
<name>D5SWQ5_PLAL2</name>
<proteinExistence type="predicted"/>
<dbReference type="RefSeq" id="WP_013109836.1">
    <property type="nucleotide sequence ID" value="NC_014148.1"/>
</dbReference>
<dbReference type="EMBL" id="CP001744">
    <property type="protein sequence ID" value="ADG67405.1"/>
    <property type="molecule type" value="Genomic_DNA"/>
</dbReference>
<dbReference type="GO" id="GO:0000287">
    <property type="term" value="F:magnesium ion binding"/>
    <property type="evidence" value="ECO:0007669"/>
    <property type="project" value="InterPro"/>
</dbReference>
<keyword evidence="1" id="KW-0808">Transferase</keyword>
<evidence type="ECO:0000259" key="2">
    <source>
        <dbReference type="Pfam" id="PF01648"/>
    </source>
</evidence>
<dbReference type="HOGENOM" id="CLU_089696_0_2_0"/>
<dbReference type="Proteomes" id="UP000002220">
    <property type="component" value="Chromosome"/>
</dbReference>
<dbReference type="eggNOG" id="COG0736">
    <property type="taxonomic scope" value="Bacteria"/>
</dbReference>
<dbReference type="GO" id="GO:0008897">
    <property type="term" value="F:holo-[acyl-carrier-protein] synthase activity"/>
    <property type="evidence" value="ECO:0007669"/>
    <property type="project" value="InterPro"/>
</dbReference>
<protein>
    <submittedName>
        <fullName evidence="3">Holo-acyl-carrier-protein synthase</fullName>
    </submittedName>
</protein>
<dbReference type="SUPFAM" id="SSF56214">
    <property type="entry name" value="4'-phosphopantetheinyl transferase"/>
    <property type="match status" value="1"/>
</dbReference>
<dbReference type="STRING" id="521674.Plim_1572"/>
<reference evidence="3 4" key="1">
    <citation type="journal article" date="2010" name="Stand. Genomic Sci.">
        <title>Complete genome sequence of Planctomyces limnophilus type strain (Mu 290).</title>
        <authorList>
            <person name="Labutti K."/>
            <person name="Sikorski J."/>
            <person name="Schneider S."/>
            <person name="Nolan M."/>
            <person name="Lucas S."/>
            <person name="Glavina Del Rio T."/>
            <person name="Tice H."/>
            <person name="Cheng J.F."/>
            <person name="Goodwin L."/>
            <person name="Pitluck S."/>
            <person name="Liolios K."/>
            <person name="Ivanova N."/>
            <person name="Mavromatis K."/>
            <person name="Mikhailova N."/>
            <person name="Pati A."/>
            <person name="Chen A."/>
            <person name="Palaniappan K."/>
            <person name="Land M."/>
            <person name="Hauser L."/>
            <person name="Chang Y.J."/>
            <person name="Jeffries C.D."/>
            <person name="Tindall B.J."/>
            <person name="Rohde M."/>
            <person name="Goker M."/>
            <person name="Woyke T."/>
            <person name="Bristow J."/>
            <person name="Eisen J.A."/>
            <person name="Markowitz V."/>
            <person name="Hugenholtz P."/>
            <person name="Kyrpides N.C."/>
            <person name="Klenk H.P."/>
            <person name="Lapidus A."/>
        </authorList>
    </citation>
    <scope>NUCLEOTIDE SEQUENCE [LARGE SCALE GENOMIC DNA]</scope>
    <source>
        <strain evidence="4">ATCC 43296 / DSM 3776 / IFAM 1008 / 290</strain>
    </source>
</reference>
<dbReference type="Pfam" id="PF01648">
    <property type="entry name" value="ACPS"/>
    <property type="match status" value="1"/>
</dbReference>
<evidence type="ECO:0000256" key="1">
    <source>
        <dbReference type="ARBA" id="ARBA00022679"/>
    </source>
</evidence>
<organism evidence="3 4">
    <name type="scientific">Planctopirus limnophila (strain ATCC 43296 / DSM 3776 / IFAM 1008 / Mu 290)</name>
    <name type="common">Planctomyces limnophilus</name>
    <dbReference type="NCBI Taxonomy" id="521674"/>
    <lineage>
        <taxon>Bacteria</taxon>
        <taxon>Pseudomonadati</taxon>
        <taxon>Planctomycetota</taxon>
        <taxon>Planctomycetia</taxon>
        <taxon>Planctomycetales</taxon>
        <taxon>Planctomycetaceae</taxon>
        <taxon>Planctopirus</taxon>
    </lineage>
</organism>
<dbReference type="Gene3D" id="3.90.470.20">
    <property type="entry name" value="4'-phosphopantetheinyl transferase domain"/>
    <property type="match status" value="1"/>
</dbReference>
<dbReference type="InterPro" id="IPR037143">
    <property type="entry name" value="4-PPantetheinyl_Trfase_dom_sf"/>
</dbReference>
<accession>D5SWQ5</accession>
<dbReference type="InterPro" id="IPR008278">
    <property type="entry name" value="4-PPantetheinyl_Trfase_dom"/>
</dbReference>